<dbReference type="PANTHER" id="PTHR45138">
    <property type="entry name" value="REGULATORY COMPONENTS OF SENSORY TRANSDUCTION SYSTEM"/>
    <property type="match status" value="1"/>
</dbReference>
<dbReference type="PANTHER" id="PTHR45138:SF9">
    <property type="entry name" value="DIGUANYLATE CYCLASE DGCM-RELATED"/>
    <property type="match status" value="1"/>
</dbReference>
<dbReference type="InterPro" id="IPR050469">
    <property type="entry name" value="Diguanylate_Cyclase"/>
</dbReference>
<feature type="transmembrane region" description="Helical" evidence="3">
    <location>
        <begin position="387"/>
        <end position="408"/>
    </location>
</feature>
<comment type="catalytic activity">
    <reaction evidence="2">
        <text>2 GTP = 3',3'-c-di-GMP + 2 diphosphate</text>
        <dbReference type="Rhea" id="RHEA:24898"/>
        <dbReference type="ChEBI" id="CHEBI:33019"/>
        <dbReference type="ChEBI" id="CHEBI:37565"/>
        <dbReference type="ChEBI" id="CHEBI:58805"/>
        <dbReference type="EC" id="2.7.7.65"/>
    </reaction>
</comment>
<name>A0ABW4XNK9_9GAMM</name>
<dbReference type="Gene3D" id="3.30.70.270">
    <property type="match status" value="1"/>
</dbReference>
<evidence type="ECO:0000256" key="1">
    <source>
        <dbReference type="ARBA" id="ARBA00012528"/>
    </source>
</evidence>
<dbReference type="InterPro" id="IPR011990">
    <property type="entry name" value="TPR-like_helical_dom_sf"/>
</dbReference>
<evidence type="ECO:0000313" key="6">
    <source>
        <dbReference type="Proteomes" id="UP001597380"/>
    </source>
</evidence>
<keyword evidence="5" id="KW-0548">Nucleotidyltransferase</keyword>
<dbReference type="Pfam" id="PF00990">
    <property type="entry name" value="GGDEF"/>
    <property type="match status" value="1"/>
</dbReference>
<gene>
    <name evidence="5" type="ORF">ACFSJ3_06405</name>
</gene>
<protein>
    <recommendedName>
        <fullName evidence="1">diguanylate cyclase</fullName>
        <ecNumber evidence="1">2.7.7.65</ecNumber>
    </recommendedName>
</protein>
<dbReference type="SUPFAM" id="SSF48452">
    <property type="entry name" value="TPR-like"/>
    <property type="match status" value="1"/>
</dbReference>
<dbReference type="RefSeq" id="WP_345340314.1">
    <property type="nucleotide sequence ID" value="NZ_BAABLI010000014.1"/>
</dbReference>
<dbReference type="EMBL" id="JBHUHT010000009">
    <property type="protein sequence ID" value="MFD2095614.1"/>
    <property type="molecule type" value="Genomic_DNA"/>
</dbReference>
<evidence type="ECO:0000259" key="4">
    <source>
        <dbReference type="PROSITE" id="PS50887"/>
    </source>
</evidence>
<organism evidence="5 6">
    <name type="scientific">Corallincola platygyrae</name>
    <dbReference type="NCBI Taxonomy" id="1193278"/>
    <lineage>
        <taxon>Bacteria</taxon>
        <taxon>Pseudomonadati</taxon>
        <taxon>Pseudomonadota</taxon>
        <taxon>Gammaproteobacteria</taxon>
        <taxon>Alteromonadales</taxon>
        <taxon>Psychromonadaceae</taxon>
        <taxon>Corallincola</taxon>
    </lineage>
</organism>
<dbReference type="EC" id="2.7.7.65" evidence="1"/>
<evidence type="ECO:0000256" key="2">
    <source>
        <dbReference type="ARBA" id="ARBA00034247"/>
    </source>
</evidence>
<dbReference type="PROSITE" id="PS50887">
    <property type="entry name" value="GGDEF"/>
    <property type="match status" value="1"/>
</dbReference>
<dbReference type="Gene3D" id="1.25.40.10">
    <property type="entry name" value="Tetratricopeptide repeat domain"/>
    <property type="match status" value="2"/>
</dbReference>
<dbReference type="InterPro" id="IPR043128">
    <property type="entry name" value="Rev_trsase/Diguanyl_cyclase"/>
</dbReference>
<comment type="caution">
    <text evidence="5">The sequence shown here is derived from an EMBL/GenBank/DDBJ whole genome shotgun (WGS) entry which is preliminary data.</text>
</comment>
<evidence type="ECO:0000256" key="3">
    <source>
        <dbReference type="SAM" id="Phobius"/>
    </source>
</evidence>
<keyword evidence="6" id="KW-1185">Reference proteome</keyword>
<dbReference type="NCBIfam" id="TIGR00254">
    <property type="entry name" value="GGDEF"/>
    <property type="match status" value="1"/>
</dbReference>
<dbReference type="Proteomes" id="UP001597380">
    <property type="component" value="Unassembled WGS sequence"/>
</dbReference>
<keyword evidence="3" id="KW-1133">Transmembrane helix</keyword>
<reference evidence="6" key="1">
    <citation type="journal article" date="2019" name="Int. J. Syst. Evol. Microbiol.">
        <title>The Global Catalogue of Microorganisms (GCM) 10K type strain sequencing project: providing services to taxonomists for standard genome sequencing and annotation.</title>
        <authorList>
            <consortium name="The Broad Institute Genomics Platform"/>
            <consortium name="The Broad Institute Genome Sequencing Center for Infectious Disease"/>
            <person name="Wu L."/>
            <person name="Ma J."/>
        </authorList>
    </citation>
    <scope>NUCLEOTIDE SEQUENCE [LARGE SCALE GENOMIC DNA]</scope>
    <source>
        <strain evidence="6">CGMCC 1.10992</strain>
    </source>
</reference>
<accession>A0ABW4XNK9</accession>
<keyword evidence="5" id="KW-0808">Transferase</keyword>
<evidence type="ECO:0000313" key="5">
    <source>
        <dbReference type="EMBL" id="MFD2095614.1"/>
    </source>
</evidence>
<proteinExistence type="predicted"/>
<dbReference type="InterPro" id="IPR000160">
    <property type="entry name" value="GGDEF_dom"/>
</dbReference>
<dbReference type="SUPFAM" id="SSF55073">
    <property type="entry name" value="Nucleotide cyclase"/>
    <property type="match status" value="1"/>
</dbReference>
<keyword evidence="3" id="KW-0472">Membrane</keyword>
<feature type="domain" description="GGDEF" evidence="4">
    <location>
        <begin position="451"/>
        <end position="582"/>
    </location>
</feature>
<sequence length="600" mass="67592">MMILRGLCAFRILAVLVLILPFSFQVTAEDIEARLKEAESRRLTSPELVSAIISELSQSNQLTTYQQSRLALLQAHQAAILGQYESAKLILSELFYRDLKSETELKAYHLLSQIADLESDYARAFSYLNYALQMLPKVASNEARIEILLLASDLFSRAEAHEKSIQYVEQAVALIESAPQINDVIKCQAADSVSVVYSQMGRADAAFRAAQKQLGICNLAAQRLLAANAHMVIARVYIERYALKQALEEFQKAEAEFDALGYRYGMLNARLQIGSLMASLSRTDEARNYLLSVIPDAMENNLWDELRDSFLLIAGLSEDVGEYQEAIIYYKQYMAAVKTVMDDDKSLRMAYLQTEFETEQQAQQVEILEKDKTLLTLREQSINQQRWLLAAFLVVAALVMIVLVLVLARYRMRNDYYRQLSEVDGLTKVFNRRHAYDHGEKLLKSSIACGEPFAVVMADIDHFKQVNDSYGHRVGDRVLQAVANQLKQGLRGHDILARAGGEEFVMFLPRANYSQAIHIAERCRESLQPVNAGERDVTVTLSFGISISEGRHIGLSSLVEEADKALYASKNNGRNRISLYRDLLIMEQGLDGKQQAPAET</sequence>
<dbReference type="GO" id="GO:0052621">
    <property type="term" value="F:diguanylate cyclase activity"/>
    <property type="evidence" value="ECO:0007669"/>
    <property type="project" value="UniProtKB-EC"/>
</dbReference>
<dbReference type="InterPro" id="IPR029787">
    <property type="entry name" value="Nucleotide_cyclase"/>
</dbReference>
<dbReference type="CDD" id="cd01949">
    <property type="entry name" value="GGDEF"/>
    <property type="match status" value="1"/>
</dbReference>
<dbReference type="SMART" id="SM00267">
    <property type="entry name" value="GGDEF"/>
    <property type="match status" value="1"/>
</dbReference>
<keyword evidence="3" id="KW-0812">Transmembrane</keyword>